<gene>
    <name evidence="1" type="ORF">AN2V17_20880</name>
</gene>
<proteinExistence type="predicted"/>
<name>A0ACB5UK60_9FIRM</name>
<dbReference type="EMBL" id="BTPU01000031">
    <property type="protein sequence ID" value="GMQ62856.1"/>
    <property type="molecule type" value="Genomic_DNA"/>
</dbReference>
<dbReference type="Proteomes" id="UP001374599">
    <property type="component" value="Unassembled WGS sequence"/>
</dbReference>
<evidence type="ECO:0000313" key="2">
    <source>
        <dbReference type="Proteomes" id="UP001374599"/>
    </source>
</evidence>
<protein>
    <submittedName>
        <fullName evidence="1">MerR family transcriptional regulator</fullName>
    </submittedName>
</protein>
<organism evidence="1 2">
    <name type="scientific">Vallitalea maricola</name>
    <dbReference type="NCBI Taxonomy" id="3074433"/>
    <lineage>
        <taxon>Bacteria</taxon>
        <taxon>Bacillati</taxon>
        <taxon>Bacillota</taxon>
        <taxon>Clostridia</taxon>
        <taxon>Lachnospirales</taxon>
        <taxon>Vallitaleaceae</taxon>
        <taxon>Vallitalea</taxon>
    </lineage>
</organism>
<reference evidence="1" key="1">
    <citation type="submission" date="2023-09" db="EMBL/GenBank/DDBJ databases">
        <title>Vallitalea sediminicola and Vallitalea maricola sp. nov., anaerobic bacteria isolated from marine sediment.</title>
        <authorList>
            <person name="Hirano S."/>
            <person name="Maeda A."/>
            <person name="Terahara T."/>
            <person name="Mori K."/>
            <person name="Hamada M."/>
            <person name="Matsumoto R."/>
            <person name="Kobayashi T."/>
        </authorList>
    </citation>
    <scope>NUCLEOTIDE SEQUENCE</scope>
    <source>
        <strain evidence="1">AN17-2</strain>
    </source>
</reference>
<accession>A0ACB5UK60</accession>
<sequence length="278" mass="32933">MKKKYRIGEVAKIKDIDAQTLRYYDKLGLLSPEIIDKKNGYRYYSIEQFMDVDCIKFYRMIGFTLKEMYEFKEITDIEESISILKNKKDIFKEEIRKKQAILKDMEIIIQGIEDKSKLYKINGNNIEIKECKDIYGVIGECKTANDWFEFETKLGELTKRYPKYSEIGHNKDIILIYNYDILNRTNKEEMEFAGKILLPIHKKFMDDENVEKYPLGRCLVAYHKGSHESEGDLFKRIEEFIRDNKINIRGDIVVTAIINEFIINNPDEFLVEIKVPIV</sequence>
<comment type="caution">
    <text evidence="1">The sequence shown here is derived from an EMBL/GenBank/DDBJ whole genome shotgun (WGS) entry which is preliminary data.</text>
</comment>
<evidence type="ECO:0000313" key="1">
    <source>
        <dbReference type="EMBL" id="GMQ62856.1"/>
    </source>
</evidence>
<keyword evidence="2" id="KW-1185">Reference proteome</keyword>